<evidence type="ECO:0000256" key="1">
    <source>
        <dbReference type="SAM" id="MobiDB-lite"/>
    </source>
</evidence>
<dbReference type="AlphaFoldDB" id="A0A1X7P511"/>
<dbReference type="Gene3D" id="1.10.101.10">
    <property type="entry name" value="PGBD-like superfamily/PGBD"/>
    <property type="match status" value="1"/>
</dbReference>
<dbReference type="RefSeq" id="WP_129588029.1">
    <property type="nucleotide sequence ID" value="NZ_FXBM01000002.1"/>
</dbReference>
<evidence type="ECO:0008006" key="4">
    <source>
        <dbReference type="Google" id="ProtNLM"/>
    </source>
</evidence>
<organism evidence="2 3">
    <name type="scientific">Rathayibacter oskolensis</name>
    <dbReference type="NCBI Taxonomy" id="1891671"/>
    <lineage>
        <taxon>Bacteria</taxon>
        <taxon>Bacillati</taxon>
        <taxon>Actinomycetota</taxon>
        <taxon>Actinomycetes</taxon>
        <taxon>Micrococcales</taxon>
        <taxon>Microbacteriaceae</taxon>
        <taxon>Rathayibacter</taxon>
    </lineage>
</organism>
<dbReference type="InterPro" id="IPR036366">
    <property type="entry name" value="PGBDSf"/>
</dbReference>
<feature type="region of interest" description="Disordered" evidence="1">
    <location>
        <begin position="193"/>
        <end position="217"/>
    </location>
</feature>
<dbReference type="OrthoDB" id="3238883at2"/>
<reference evidence="3" key="1">
    <citation type="submission" date="2017-04" db="EMBL/GenBank/DDBJ databases">
        <authorList>
            <person name="Varghese N."/>
            <person name="Submissions S."/>
        </authorList>
    </citation>
    <scope>NUCLEOTIDE SEQUENCE [LARGE SCALE GENOMIC DNA]</scope>
    <source>
        <strain evidence="3">VKM Ac-2121</strain>
    </source>
</reference>
<dbReference type="Proteomes" id="UP000193711">
    <property type="component" value="Unassembled WGS sequence"/>
</dbReference>
<feature type="compositionally biased region" description="Low complexity" evidence="1">
    <location>
        <begin position="193"/>
        <end position="212"/>
    </location>
</feature>
<proteinExistence type="predicted"/>
<dbReference type="STRING" id="1891671.SAMN06295885_2622"/>
<accession>A0A1X7P511</accession>
<protein>
    <recommendedName>
        <fullName evidence="4">Peptidoglycan binding domain-containing protein</fullName>
    </recommendedName>
</protein>
<evidence type="ECO:0000313" key="3">
    <source>
        <dbReference type="Proteomes" id="UP000193711"/>
    </source>
</evidence>
<evidence type="ECO:0000313" key="2">
    <source>
        <dbReference type="EMBL" id="SMH45828.1"/>
    </source>
</evidence>
<dbReference type="EMBL" id="FXBM01000002">
    <property type="protein sequence ID" value="SMH45828.1"/>
    <property type="molecule type" value="Genomic_DNA"/>
</dbReference>
<gene>
    <name evidence="2" type="ORF">SAMN06295885_2622</name>
</gene>
<name>A0A1X7P511_9MICO</name>
<keyword evidence="3" id="KW-1185">Reference proteome</keyword>
<sequence>MARAEPERIRLGPRPWTVAVIVLLVVGAMAAAFLAGQALRAPDATAFENSSRTLTTTGAVELRALPLPTALGTVGGATSVSVHASAPDGAAAAQVTEAPLGPGAAVADGTLLVAIAERPVFALALDGPHYRDLAQGDEGDDVLALNAALSRLGYAADPEEDDYDSDTVSSLAAFYSDRGYRALRGADVVATAPATASGTTSPTPGATTTTPGPRGGRLPFGEIVDLDRSDFTVASAPALYSSVPADGVVMTWTVPADRVAARVDVSAVDSLTAGQAVAIVDPASGVQASGVLESIGPFSPASGDTVPGHDVTVVVSEETRAGLAVGASVTLTFGERGAERPAVPATALRQDGATVFVLVDGAEEPTRVDVEVRVVADGWALLSGDPALAVGDTVVIG</sequence>